<gene>
    <name evidence="1" type="ORF">V1286_007631</name>
</gene>
<keyword evidence="2" id="KW-1185">Reference proteome</keyword>
<organism evidence="1 2">
    <name type="scientific">Bradyrhizobium algeriense</name>
    <dbReference type="NCBI Taxonomy" id="634784"/>
    <lineage>
        <taxon>Bacteria</taxon>
        <taxon>Pseudomonadati</taxon>
        <taxon>Pseudomonadota</taxon>
        <taxon>Alphaproteobacteria</taxon>
        <taxon>Hyphomicrobiales</taxon>
        <taxon>Nitrobacteraceae</taxon>
        <taxon>Bradyrhizobium</taxon>
    </lineage>
</organism>
<reference evidence="1 2" key="1">
    <citation type="submission" date="2024-02" db="EMBL/GenBank/DDBJ databases">
        <title>Adaptive strategies in a cosmopolitan and abundant soil bacterium.</title>
        <authorList>
            <person name="Carini P."/>
        </authorList>
    </citation>
    <scope>NUCLEOTIDE SEQUENCE [LARGE SCALE GENOMIC DNA]</scope>
    <source>
        <strain evidence="1 2">AZCC 1608</strain>
    </source>
</reference>
<proteinExistence type="predicted"/>
<sequence length="138" mass="14991">MNLTEAMIVRRTFIAPGHRHRRCVAFHCQPFATTNSISSMRLPSSVIVTAPRCPAGPITAHRKSTSLNRKEICGATCADAIGPATLAYRQASAGIPGFGSHFSLDMRRGRTRLFSNFCGYGSENESCFDPAMIIEVNA</sequence>
<name>A0ABU8BNG7_9BRAD</name>
<dbReference type="EMBL" id="JAZHRV010000001">
    <property type="protein sequence ID" value="MEH2560102.1"/>
    <property type="molecule type" value="Genomic_DNA"/>
</dbReference>
<dbReference type="RefSeq" id="WP_334488923.1">
    <property type="nucleotide sequence ID" value="NZ_JAZHRV010000001.1"/>
</dbReference>
<accession>A0ABU8BNG7</accession>
<protein>
    <submittedName>
        <fullName evidence="1">Uncharacterized protein</fullName>
    </submittedName>
</protein>
<dbReference type="Proteomes" id="UP001364224">
    <property type="component" value="Unassembled WGS sequence"/>
</dbReference>
<comment type="caution">
    <text evidence="1">The sequence shown here is derived from an EMBL/GenBank/DDBJ whole genome shotgun (WGS) entry which is preliminary data.</text>
</comment>
<evidence type="ECO:0000313" key="1">
    <source>
        <dbReference type="EMBL" id="MEH2560102.1"/>
    </source>
</evidence>
<evidence type="ECO:0000313" key="2">
    <source>
        <dbReference type="Proteomes" id="UP001364224"/>
    </source>
</evidence>